<dbReference type="GO" id="GO:0004222">
    <property type="term" value="F:metalloendopeptidase activity"/>
    <property type="evidence" value="ECO:0007669"/>
    <property type="project" value="InterPro"/>
</dbReference>
<dbReference type="InterPro" id="IPR042089">
    <property type="entry name" value="Peptidase_M13_dom_2"/>
</dbReference>
<dbReference type="SUPFAM" id="SSF55486">
    <property type="entry name" value="Metalloproteases ('zincins'), catalytic domain"/>
    <property type="match status" value="1"/>
</dbReference>
<feature type="signal peptide" evidence="1">
    <location>
        <begin position="1"/>
        <end position="26"/>
    </location>
</feature>
<keyword evidence="3" id="KW-1185">Reference proteome</keyword>
<keyword evidence="1" id="KW-0732">Signal</keyword>
<dbReference type="STRING" id="131310.A0A0N4ZDF0"/>
<accession>A0A0N4ZDF0</accession>
<dbReference type="Pfam" id="PF01431">
    <property type="entry name" value="Peptidase_M13"/>
    <property type="match status" value="1"/>
</dbReference>
<dbReference type="Gene3D" id="1.10.1380.10">
    <property type="entry name" value="Neutral endopeptidase , domain2"/>
    <property type="match status" value="2"/>
</dbReference>
<proteinExistence type="predicted"/>
<evidence type="ECO:0000313" key="4">
    <source>
        <dbReference type="WBParaSite" id="PTRK_0000561100.1"/>
    </source>
</evidence>
<dbReference type="PROSITE" id="PS51885">
    <property type="entry name" value="NEPRILYSIN"/>
    <property type="match status" value="1"/>
</dbReference>
<sequence>MLLPVKMYTISKLLFTIPLLFVLTTAWKSEKSTYTWVHGPTKSIMNENINPCDDFYQFACGKADRSDFDSNYILKHQDTLEEAFRSFYTHEIFNSKGSRYNATNKIRFVINKCIKAKAKKSFYREHPDIGFKDCVDENKMFSSVAVYTLLLNSLFGQKRISNLYISMNRMYKYITDAFIEIIEKEKLPNKKRFITGFDRFEKGLSYDLTFFTIDSMENFYEKFDFDEYMEYKDIRNIILDNIQNKSPNTISSFSNDNLYLNLQDDNKLTFTFYEYFDLLSNPLISPLAPLSTKFGSFGYDMATKLINSLIVDKTISVDAKTLSEIFSDYGKKDFDDRRECMIHQYNLIKYLPYEMAIKVDDTLTENINDNGGLKLAFNAYKKLLKKHNIVNEEHQKEDYLDDQLFFISFAQNFCKNDFNFKKSIDTNITPDEVRVLSTLVNQKPFSKAFSCPAGSQMNPLDKCEVWMKYYYDM</sequence>
<dbReference type="PANTHER" id="PTHR11733:SF208">
    <property type="entry name" value="PEPTIDASE M13 C-TERMINAL DOMAIN-CONTAINING PROTEIN"/>
    <property type="match status" value="1"/>
</dbReference>
<feature type="chain" id="PRO_5005891529" evidence="1">
    <location>
        <begin position="27"/>
        <end position="473"/>
    </location>
</feature>
<dbReference type="GO" id="GO:0016485">
    <property type="term" value="P:protein processing"/>
    <property type="evidence" value="ECO:0007669"/>
    <property type="project" value="TreeGrafter"/>
</dbReference>
<protein>
    <submittedName>
        <fullName evidence="4">Peptidase_M13 domain-containing protein</fullName>
    </submittedName>
</protein>
<name>A0A0N4ZDF0_PARTI</name>
<evidence type="ECO:0000256" key="1">
    <source>
        <dbReference type="SAM" id="SignalP"/>
    </source>
</evidence>
<evidence type="ECO:0000313" key="3">
    <source>
        <dbReference type="Proteomes" id="UP000038045"/>
    </source>
</evidence>
<dbReference type="InterPro" id="IPR024079">
    <property type="entry name" value="MetalloPept_cat_dom_sf"/>
</dbReference>
<evidence type="ECO:0000259" key="2">
    <source>
        <dbReference type="Pfam" id="PF01431"/>
    </source>
</evidence>
<organism evidence="3 4">
    <name type="scientific">Parastrongyloides trichosuri</name>
    <name type="common">Possum-specific nematode worm</name>
    <dbReference type="NCBI Taxonomy" id="131310"/>
    <lineage>
        <taxon>Eukaryota</taxon>
        <taxon>Metazoa</taxon>
        <taxon>Ecdysozoa</taxon>
        <taxon>Nematoda</taxon>
        <taxon>Chromadorea</taxon>
        <taxon>Rhabditida</taxon>
        <taxon>Tylenchina</taxon>
        <taxon>Panagrolaimomorpha</taxon>
        <taxon>Strongyloidoidea</taxon>
        <taxon>Strongyloididae</taxon>
        <taxon>Parastrongyloides</taxon>
    </lineage>
</organism>
<dbReference type="InterPro" id="IPR000718">
    <property type="entry name" value="Peptidase_M13"/>
</dbReference>
<dbReference type="Proteomes" id="UP000038045">
    <property type="component" value="Unplaced"/>
</dbReference>
<dbReference type="Gene3D" id="3.40.390.10">
    <property type="entry name" value="Collagenase (Catalytic Domain)"/>
    <property type="match status" value="2"/>
</dbReference>
<feature type="domain" description="Peptidase M13 C-terminal" evidence="2">
    <location>
        <begin position="277"/>
        <end position="465"/>
    </location>
</feature>
<dbReference type="WBParaSite" id="PTRK_0000561100.1">
    <property type="protein sequence ID" value="PTRK_0000561100.1"/>
    <property type="gene ID" value="PTRK_0000561100"/>
</dbReference>
<dbReference type="PANTHER" id="PTHR11733">
    <property type="entry name" value="ZINC METALLOPROTEASE FAMILY M13 NEPRILYSIN-RELATED"/>
    <property type="match status" value="1"/>
</dbReference>
<dbReference type="InterPro" id="IPR018497">
    <property type="entry name" value="Peptidase_M13_C"/>
</dbReference>
<reference evidence="4" key="1">
    <citation type="submission" date="2017-02" db="UniProtKB">
        <authorList>
            <consortium name="WormBaseParasite"/>
        </authorList>
    </citation>
    <scope>IDENTIFICATION</scope>
</reference>
<dbReference type="GO" id="GO:0005886">
    <property type="term" value="C:plasma membrane"/>
    <property type="evidence" value="ECO:0007669"/>
    <property type="project" value="TreeGrafter"/>
</dbReference>
<dbReference type="AlphaFoldDB" id="A0A0N4ZDF0"/>